<reference evidence="11 12" key="1">
    <citation type="submission" date="2020-04" db="EMBL/GenBank/DDBJ databases">
        <title>Azohydromonas sp. isolated from soil.</title>
        <authorList>
            <person name="Dahal R.H."/>
        </authorList>
    </citation>
    <scope>NUCLEOTIDE SEQUENCE [LARGE SCALE GENOMIC DNA]</scope>
    <source>
        <strain evidence="11 12">G-1-1-14</strain>
    </source>
</reference>
<dbReference type="SUPFAM" id="SSF47384">
    <property type="entry name" value="Homodimeric domain of signal transducing histidine kinase"/>
    <property type="match status" value="1"/>
</dbReference>
<dbReference type="InterPro" id="IPR003594">
    <property type="entry name" value="HATPase_dom"/>
</dbReference>
<dbReference type="RefSeq" id="WP_169162343.1">
    <property type="nucleotide sequence ID" value="NZ_JABBFW010000018.1"/>
</dbReference>
<feature type="compositionally biased region" description="Pro residues" evidence="8">
    <location>
        <begin position="1"/>
        <end position="10"/>
    </location>
</feature>
<evidence type="ECO:0000256" key="1">
    <source>
        <dbReference type="ARBA" id="ARBA00000085"/>
    </source>
</evidence>
<evidence type="ECO:0000256" key="5">
    <source>
        <dbReference type="ARBA" id="ARBA00022679"/>
    </source>
</evidence>
<name>A0A848FGR1_9BURK</name>
<dbReference type="SMART" id="SM00388">
    <property type="entry name" value="HisKA"/>
    <property type="match status" value="1"/>
</dbReference>
<evidence type="ECO:0000259" key="9">
    <source>
        <dbReference type="PROSITE" id="PS50109"/>
    </source>
</evidence>
<dbReference type="InterPro" id="IPR003661">
    <property type="entry name" value="HisK_dim/P_dom"/>
</dbReference>
<evidence type="ECO:0000313" key="11">
    <source>
        <dbReference type="EMBL" id="NML17443.1"/>
    </source>
</evidence>
<gene>
    <name evidence="11" type="ORF">HHL10_20950</name>
</gene>
<dbReference type="PRINTS" id="PR00344">
    <property type="entry name" value="BCTRLSENSOR"/>
</dbReference>
<dbReference type="PROSITE" id="PS50109">
    <property type="entry name" value="HIS_KIN"/>
    <property type="match status" value="1"/>
</dbReference>
<dbReference type="InterPro" id="IPR036097">
    <property type="entry name" value="HisK_dim/P_sf"/>
</dbReference>
<dbReference type="Pfam" id="PF00512">
    <property type="entry name" value="HisKA"/>
    <property type="match status" value="1"/>
</dbReference>
<keyword evidence="4 7" id="KW-0597">Phosphoprotein</keyword>
<keyword evidence="5" id="KW-0808">Transferase</keyword>
<dbReference type="SMART" id="SM00387">
    <property type="entry name" value="HATPase_c"/>
    <property type="match status" value="1"/>
</dbReference>
<feature type="region of interest" description="Disordered" evidence="8">
    <location>
        <begin position="1"/>
        <end position="31"/>
    </location>
</feature>
<dbReference type="CDD" id="cd00075">
    <property type="entry name" value="HATPase"/>
    <property type="match status" value="1"/>
</dbReference>
<evidence type="ECO:0000256" key="3">
    <source>
        <dbReference type="ARBA" id="ARBA00012438"/>
    </source>
</evidence>
<accession>A0A848FGR1</accession>
<dbReference type="Proteomes" id="UP000574067">
    <property type="component" value="Unassembled WGS sequence"/>
</dbReference>
<dbReference type="SMART" id="SM00448">
    <property type="entry name" value="REC"/>
    <property type="match status" value="1"/>
</dbReference>
<dbReference type="SUPFAM" id="SSF55874">
    <property type="entry name" value="ATPase domain of HSP90 chaperone/DNA topoisomerase II/histidine kinase"/>
    <property type="match status" value="1"/>
</dbReference>
<dbReference type="SUPFAM" id="SSF52172">
    <property type="entry name" value="CheY-like"/>
    <property type="match status" value="1"/>
</dbReference>
<feature type="domain" description="Histidine kinase" evidence="9">
    <location>
        <begin position="198"/>
        <end position="414"/>
    </location>
</feature>
<feature type="domain" description="Response regulatory" evidence="10">
    <location>
        <begin position="437"/>
        <end position="554"/>
    </location>
</feature>
<feature type="compositionally biased region" description="Basic and acidic residues" evidence="8">
    <location>
        <begin position="13"/>
        <end position="26"/>
    </location>
</feature>
<evidence type="ECO:0000313" key="12">
    <source>
        <dbReference type="Proteomes" id="UP000574067"/>
    </source>
</evidence>
<keyword evidence="12" id="KW-1185">Reference proteome</keyword>
<dbReference type="EMBL" id="JABBFW010000018">
    <property type="protein sequence ID" value="NML17443.1"/>
    <property type="molecule type" value="Genomic_DNA"/>
</dbReference>
<dbReference type="PANTHER" id="PTHR43547:SF2">
    <property type="entry name" value="HYBRID SIGNAL TRANSDUCTION HISTIDINE KINASE C"/>
    <property type="match status" value="1"/>
</dbReference>
<dbReference type="PROSITE" id="PS50110">
    <property type="entry name" value="RESPONSE_REGULATORY"/>
    <property type="match status" value="1"/>
</dbReference>
<dbReference type="PANTHER" id="PTHR43547">
    <property type="entry name" value="TWO-COMPONENT HISTIDINE KINASE"/>
    <property type="match status" value="1"/>
</dbReference>
<comment type="caution">
    <text evidence="11">The sequence shown here is derived from an EMBL/GenBank/DDBJ whole genome shotgun (WGS) entry which is preliminary data.</text>
</comment>
<evidence type="ECO:0000256" key="2">
    <source>
        <dbReference type="ARBA" id="ARBA00004429"/>
    </source>
</evidence>
<dbReference type="Gene3D" id="3.30.565.10">
    <property type="entry name" value="Histidine kinase-like ATPase, C-terminal domain"/>
    <property type="match status" value="1"/>
</dbReference>
<organism evidence="11 12">
    <name type="scientific">Azohydromonas caseinilytica</name>
    <dbReference type="NCBI Taxonomy" id="2728836"/>
    <lineage>
        <taxon>Bacteria</taxon>
        <taxon>Pseudomonadati</taxon>
        <taxon>Pseudomonadota</taxon>
        <taxon>Betaproteobacteria</taxon>
        <taxon>Burkholderiales</taxon>
        <taxon>Sphaerotilaceae</taxon>
        <taxon>Azohydromonas</taxon>
    </lineage>
</organism>
<dbReference type="CDD" id="cd17580">
    <property type="entry name" value="REC_2_DhkD-like"/>
    <property type="match status" value="1"/>
</dbReference>
<dbReference type="CDD" id="cd00082">
    <property type="entry name" value="HisKA"/>
    <property type="match status" value="1"/>
</dbReference>
<evidence type="ECO:0000259" key="10">
    <source>
        <dbReference type="PROSITE" id="PS50110"/>
    </source>
</evidence>
<proteinExistence type="predicted"/>
<evidence type="ECO:0000256" key="8">
    <source>
        <dbReference type="SAM" id="MobiDB-lite"/>
    </source>
</evidence>
<evidence type="ECO:0000256" key="4">
    <source>
        <dbReference type="ARBA" id="ARBA00022553"/>
    </source>
</evidence>
<dbReference type="EC" id="2.7.13.3" evidence="3"/>
<dbReference type="FunFam" id="3.30.565.10:FF:000006">
    <property type="entry name" value="Sensor histidine kinase WalK"/>
    <property type="match status" value="1"/>
</dbReference>
<feature type="modified residue" description="4-aspartylphosphate" evidence="7">
    <location>
        <position position="486"/>
    </location>
</feature>
<dbReference type="InterPro" id="IPR011006">
    <property type="entry name" value="CheY-like_superfamily"/>
</dbReference>
<dbReference type="Pfam" id="PF02518">
    <property type="entry name" value="HATPase_c"/>
    <property type="match status" value="1"/>
</dbReference>
<evidence type="ECO:0000256" key="7">
    <source>
        <dbReference type="PROSITE-ProRule" id="PRU00169"/>
    </source>
</evidence>
<comment type="catalytic activity">
    <reaction evidence="1">
        <text>ATP + protein L-histidine = ADP + protein N-phospho-L-histidine.</text>
        <dbReference type="EC" id="2.7.13.3"/>
    </reaction>
</comment>
<dbReference type="AlphaFoldDB" id="A0A848FGR1"/>
<dbReference type="InterPro" id="IPR036890">
    <property type="entry name" value="HATPase_C_sf"/>
</dbReference>
<dbReference type="GO" id="GO:0005886">
    <property type="term" value="C:plasma membrane"/>
    <property type="evidence" value="ECO:0007669"/>
    <property type="project" value="UniProtKB-SubCell"/>
</dbReference>
<comment type="subcellular location">
    <subcellularLocation>
        <location evidence="2">Cell inner membrane</location>
        <topology evidence="2">Multi-pass membrane protein</topology>
    </subcellularLocation>
</comment>
<sequence>MSNPPHPLPPEGGRQHGRSDVPEHRGGPAPSQEVLRDLMGLLALPALWAGRDGETILELMTQAVERIVPLTVSCVQVPILPSQLPTRVLRVNGRTLDDAQTLAWEPFVQACNGMAHHTDKSMLQDTPLGPLRVIRLYLGSGSRGGSIWFASRDEGFPSLAHGAVLRAAVSLATTGLHTARLNHEREQASRAKDEFLAMLGHELRNPLAPIVTALQLMRRRSDQPPSREQEIIERQVSHLTRLVDDLMDVTRITRGRVELQPQAVEMQAVLAEAFESVSPLIEQRRHQLALEAPQTPARVMGDPARLRQVFVNLLTNAAKYTDAGGQIGVRLTCSSHAVEVAIQDNGIGIEPKLLPLVFNLFEQGTTTIERSRGGLGIGLAIVRNLVDLHHGSVTVRSDGTGCGSTFTVRLPLHEDVAPPLPADSPVIEAARSGRRLRLMLVDDNADAVQLMHDALVAHGFEVVTAPDPVEALKLSAGFDPDVAILDIGLPVMDGYELAHKLRQVSGVSDKPRLIALTGYGQPKDRARATAAGFQTHFVKPVHTAALVAAIEALCPPRQPPAPTGARRRELP</sequence>
<dbReference type="Gene3D" id="1.10.287.130">
    <property type="match status" value="1"/>
</dbReference>
<dbReference type="InterPro" id="IPR001789">
    <property type="entry name" value="Sig_transdc_resp-reg_receiver"/>
</dbReference>
<evidence type="ECO:0000256" key="6">
    <source>
        <dbReference type="ARBA" id="ARBA00022777"/>
    </source>
</evidence>
<dbReference type="GO" id="GO:0000155">
    <property type="term" value="F:phosphorelay sensor kinase activity"/>
    <property type="evidence" value="ECO:0007669"/>
    <property type="project" value="InterPro"/>
</dbReference>
<dbReference type="Pfam" id="PF00072">
    <property type="entry name" value="Response_reg"/>
    <property type="match status" value="1"/>
</dbReference>
<dbReference type="InterPro" id="IPR004358">
    <property type="entry name" value="Sig_transdc_His_kin-like_C"/>
</dbReference>
<protein>
    <recommendedName>
        <fullName evidence="3">histidine kinase</fullName>
        <ecNumber evidence="3">2.7.13.3</ecNumber>
    </recommendedName>
</protein>
<keyword evidence="6 11" id="KW-0418">Kinase</keyword>
<dbReference type="InterPro" id="IPR005467">
    <property type="entry name" value="His_kinase_dom"/>
</dbReference>
<dbReference type="Gene3D" id="3.40.50.2300">
    <property type="match status" value="1"/>
</dbReference>